<sequence length="201" mass="23571">MEKDDIKLMWQKINLADASSSEVDVEEIIKKSHSNIILKTLNLQKKKMLVYFSFLTVYASLMIYAFVILRLNLSIQSVIPLSLTGLFLFVKTIFEINGFRLLQSIKSDIAIKESIFSFKQKLNHVKMVEFISTLIYCYGWAIGIAWVVINDFNELIKNLLPLLIFLILILLIIPWYIKYFRPQYKNLYISLDKDIEFLKSK</sequence>
<keyword evidence="3" id="KW-1185">Reference proteome</keyword>
<keyword evidence="1" id="KW-1133">Transmembrane helix</keyword>
<dbReference type="Proteomes" id="UP000004913">
    <property type="component" value="Unassembled WGS sequence"/>
</dbReference>
<keyword evidence="1" id="KW-0472">Membrane</keyword>
<evidence type="ECO:0000313" key="3">
    <source>
        <dbReference type="Proteomes" id="UP000004913"/>
    </source>
</evidence>
<comment type="caution">
    <text evidence="2">The sequence shown here is derived from an EMBL/GenBank/DDBJ whole genome shotgun (WGS) entry which is preliminary data.</text>
</comment>
<dbReference type="RefSeq" id="WP_006800508.1">
    <property type="nucleotide sequence ID" value="NZ_GL891986.1"/>
</dbReference>
<dbReference type="OrthoDB" id="1050038at2"/>
<dbReference type="EMBL" id="ADLV01000035">
    <property type="protein sequence ID" value="EGK00702.1"/>
    <property type="molecule type" value="Genomic_DNA"/>
</dbReference>
<feature type="transmembrane region" description="Helical" evidence="1">
    <location>
        <begin position="48"/>
        <end position="69"/>
    </location>
</feature>
<evidence type="ECO:0000313" key="2">
    <source>
        <dbReference type="EMBL" id="EGK00702.1"/>
    </source>
</evidence>
<dbReference type="AlphaFoldDB" id="F5J0V9"/>
<feature type="transmembrane region" description="Helical" evidence="1">
    <location>
        <begin position="75"/>
        <end position="94"/>
    </location>
</feature>
<protein>
    <submittedName>
        <fullName evidence="2">Uncharacterized protein</fullName>
    </submittedName>
</protein>
<evidence type="ECO:0000256" key="1">
    <source>
        <dbReference type="SAM" id="Phobius"/>
    </source>
</evidence>
<feature type="transmembrane region" description="Helical" evidence="1">
    <location>
        <begin position="127"/>
        <end position="149"/>
    </location>
</feature>
<accession>F5J0V9</accession>
<gene>
    <name evidence="2" type="ORF">HMPREF9455_02976</name>
</gene>
<proteinExistence type="predicted"/>
<feature type="transmembrane region" description="Helical" evidence="1">
    <location>
        <begin position="155"/>
        <end position="177"/>
    </location>
</feature>
<reference evidence="2 3" key="1">
    <citation type="submission" date="2011-04" db="EMBL/GenBank/DDBJ databases">
        <title>The Genome Sequence of Dysgonomonas gadei ATCC BAA-286.</title>
        <authorList>
            <consortium name="The Broad Institute Genome Sequencing Platform"/>
            <person name="Earl A."/>
            <person name="Ward D."/>
            <person name="Feldgarden M."/>
            <person name="Gevers D."/>
            <person name="Pudlo N."/>
            <person name="Martens E."/>
            <person name="Allen-Vercoe E."/>
            <person name="Young S.K."/>
            <person name="Zeng Q."/>
            <person name="Gargeya S."/>
            <person name="Fitzgerald M."/>
            <person name="Haas B."/>
            <person name="Abouelleil A."/>
            <person name="Alvarado L."/>
            <person name="Arachchi H.M."/>
            <person name="Berlin A."/>
            <person name="Brown A."/>
            <person name="Chapman S.B."/>
            <person name="Chen Z."/>
            <person name="Dunbar C."/>
            <person name="Freedman E."/>
            <person name="Gearin G."/>
            <person name="Gellesch M."/>
            <person name="Goldberg J."/>
            <person name="Griggs A."/>
            <person name="Gujja S."/>
            <person name="Heiman D."/>
            <person name="Howarth C."/>
            <person name="Larson L."/>
            <person name="Lui A."/>
            <person name="MacDonald P.J.P."/>
            <person name="Mehta T."/>
            <person name="Montmayeur A."/>
            <person name="Murphy C."/>
            <person name="Neiman D."/>
            <person name="Pearson M."/>
            <person name="Priest M."/>
            <person name="Roberts A."/>
            <person name="Saif S."/>
            <person name="Shea T."/>
            <person name="Shenoy N."/>
            <person name="Sisk P."/>
            <person name="Stolte C."/>
            <person name="Sykes S."/>
            <person name="Yandava C."/>
            <person name="Wortman J."/>
            <person name="Nusbaum C."/>
            <person name="Birren B."/>
        </authorList>
    </citation>
    <scope>NUCLEOTIDE SEQUENCE [LARGE SCALE GENOMIC DNA]</scope>
    <source>
        <strain evidence="2 3">ATCC BAA-286</strain>
    </source>
</reference>
<dbReference type="eggNOG" id="ENOG50333V2">
    <property type="taxonomic scope" value="Bacteria"/>
</dbReference>
<dbReference type="STRING" id="742766.HMPREF9455_02976"/>
<dbReference type="HOGENOM" id="CLU_1358647_0_0_10"/>
<name>F5J0V9_9BACT</name>
<organism evidence="2 3">
    <name type="scientific">Dysgonomonas gadei ATCC BAA-286</name>
    <dbReference type="NCBI Taxonomy" id="742766"/>
    <lineage>
        <taxon>Bacteria</taxon>
        <taxon>Pseudomonadati</taxon>
        <taxon>Bacteroidota</taxon>
        <taxon>Bacteroidia</taxon>
        <taxon>Bacteroidales</taxon>
        <taxon>Dysgonomonadaceae</taxon>
        <taxon>Dysgonomonas</taxon>
    </lineage>
</organism>
<keyword evidence="1" id="KW-0812">Transmembrane</keyword>